<dbReference type="FunFam" id="1.10.340.70:FF:000001">
    <property type="entry name" value="Retrovirus-related Pol polyprotein from transposon gypsy-like Protein"/>
    <property type="match status" value="1"/>
</dbReference>
<dbReference type="InterPro" id="IPR012337">
    <property type="entry name" value="RNaseH-like_sf"/>
</dbReference>
<dbReference type="Pfam" id="PF22938">
    <property type="entry name" value="Integrase_p58_C"/>
    <property type="match status" value="1"/>
</dbReference>
<dbReference type="Gene3D" id="1.10.340.70">
    <property type="match status" value="1"/>
</dbReference>
<evidence type="ECO:0000313" key="3">
    <source>
        <dbReference type="Proteomes" id="UP001347796"/>
    </source>
</evidence>
<evidence type="ECO:0000259" key="1">
    <source>
        <dbReference type="PROSITE" id="PS50994"/>
    </source>
</evidence>
<dbReference type="AlphaFoldDB" id="A0AAN8PSU2"/>
<dbReference type="Gene3D" id="3.30.420.10">
    <property type="entry name" value="Ribonuclease H-like superfamily/Ribonuclease H"/>
    <property type="match status" value="1"/>
</dbReference>
<reference evidence="2 3" key="1">
    <citation type="submission" date="2024-01" db="EMBL/GenBank/DDBJ databases">
        <title>The genome of the rayed Mediterranean limpet Patella caerulea (Linnaeus, 1758).</title>
        <authorList>
            <person name="Anh-Thu Weber A."/>
            <person name="Halstead-Nussloch G."/>
        </authorList>
    </citation>
    <scope>NUCLEOTIDE SEQUENCE [LARGE SCALE GENOMIC DNA]</scope>
    <source>
        <strain evidence="2">AATW-2023a</strain>
        <tissue evidence="2">Whole specimen</tissue>
    </source>
</reference>
<dbReference type="PANTHER" id="PTHR37984:SF15">
    <property type="entry name" value="INTEGRASE CATALYTIC DOMAIN-CONTAINING PROTEIN"/>
    <property type="match status" value="1"/>
</dbReference>
<dbReference type="InterPro" id="IPR050951">
    <property type="entry name" value="Retrovirus_Pol_polyprotein"/>
</dbReference>
<feature type="domain" description="Integrase catalytic" evidence="1">
    <location>
        <begin position="252"/>
        <end position="411"/>
    </location>
</feature>
<accession>A0AAN8PSU2</accession>
<evidence type="ECO:0000313" key="2">
    <source>
        <dbReference type="EMBL" id="KAK6182039.1"/>
    </source>
</evidence>
<proteinExistence type="predicted"/>
<dbReference type="InterPro" id="IPR041588">
    <property type="entry name" value="Integrase_H2C2"/>
</dbReference>
<gene>
    <name evidence="2" type="ORF">SNE40_009806</name>
</gene>
<dbReference type="GO" id="GO:0015074">
    <property type="term" value="P:DNA integration"/>
    <property type="evidence" value="ECO:0007669"/>
    <property type="project" value="InterPro"/>
</dbReference>
<dbReference type="Pfam" id="PF17921">
    <property type="entry name" value="Integrase_H2C2"/>
    <property type="match status" value="1"/>
</dbReference>
<dbReference type="PANTHER" id="PTHR37984">
    <property type="entry name" value="PROTEIN CBG26694"/>
    <property type="match status" value="1"/>
</dbReference>
<protein>
    <recommendedName>
        <fullName evidence="1">Integrase catalytic domain-containing protein</fullName>
    </recommendedName>
</protein>
<comment type="caution">
    <text evidence="2">The sequence shown here is derived from an EMBL/GenBank/DDBJ whole genome shotgun (WGS) entry which is preliminary data.</text>
</comment>
<dbReference type="SUPFAM" id="SSF53098">
    <property type="entry name" value="Ribonuclease H-like"/>
    <property type="match status" value="1"/>
</dbReference>
<dbReference type="InterPro" id="IPR036397">
    <property type="entry name" value="RNaseH_sf"/>
</dbReference>
<dbReference type="Proteomes" id="UP001347796">
    <property type="component" value="Unassembled WGS sequence"/>
</dbReference>
<dbReference type="FunFam" id="3.30.420.10:FF:000032">
    <property type="entry name" value="Retrovirus-related Pol polyprotein from transposon 297-like Protein"/>
    <property type="match status" value="1"/>
</dbReference>
<organism evidence="2 3">
    <name type="scientific">Patella caerulea</name>
    <name type="common">Rayed Mediterranean limpet</name>
    <dbReference type="NCBI Taxonomy" id="87958"/>
    <lineage>
        <taxon>Eukaryota</taxon>
        <taxon>Metazoa</taxon>
        <taxon>Spiralia</taxon>
        <taxon>Lophotrochozoa</taxon>
        <taxon>Mollusca</taxon>
        <taxon>Gastropoda</taxon>
        <taxon>Patellogastropoda</taxon>
        <taxon>Patelloidea</taxon>
        <taxon>Patellidae</taxon>
        <taxon>Patella</taxon>
    </lineage>
</organism>
<sequence>MKNLKSPTGQVARWLEQIQTYNLVVTHRAGHLHQNADALSRNPCKSCKRQEDLNVDNDDTEQELRDRDLTCVPHIDYTPEGNNGKVRAVTRQQEKEFKDHSELLTGWSLEELRIQQMADPDICRIMTVLEAGEERPTWEEISSATRHLKTLWAQWESLVLKGGLLYRNRESEHGGRLQLVVPTTKQPLVLRYSHDIPSSGHLGTQKTLERIKMGFYWPGMNDSVKNYCRSCEKCASRKVKPTGKRAPLRSYLVGEPFERVEIDIFGPLPKTLSGNRYVLTMCDCFTKWTEAVPLPNQEAITVTRAFVDNFVCRFGTPLQLHSDRGTNFESKVFQQMCSLLQIDKTRTTALRPQSNGNIERFHRTLSAMLTMYSESDQRRWDEFLPQVMMAYRSSVHATTSQTPNMMTLGREITMPLQAVVNVPEENDPVLRNSEDYIEALKKKLSVSHDVARRCLKRGSEYQKKHYDIRAQRRHLAIGQPVWIYEPIRKVGVCSKLTSPWKGPFLVTKRINDVIYKVKRSRTQSPKVYHIDKLALYHGRNIPNWIQRYTRCDKEEENVVSSELMVSTL</sequence>
<keyword evidence="3" id="KW-1185">Reference proteome</keyword>
<dbReference type="EMBL" id="JAZGQO010000007">
    <property type="protein sequence ID" value="KAK6182039.1"/>
    <property type="molecule type" value="Genomic_DNA"/>
</dbReference>
<dbReference type="Pfam" id="PF00665">
    <property type="entry name" value="rve"/>
    <property type="match status" value="1"/>
</dbReference>
<dbReference type="InterPro" id="IPR054465">
    <property type="entry name" value="Integrase_p58-like_C"/>
</dbReference>
<dbReference type="InterPro" id="IPR001584">
    <property type="entry name" value="Integrase_cat-core"/>
</dbReference>
<dbReference type="PROSITE" id="PS50994">
    <property type="entry name" value="INTEGRASE"/>
    <property type="match status" value="1"/>
</dbReference>
<name>A0AAN8PSU2_PATCE</name>
<dbReference type="GO" id="GO:0003676">
    <property type="term" value="F:nucleic acid binding"/>
    <property type="evidence" value="ECO:0007669"/>
    <property type="project" value="InterPro"/>
</dbReference>